<dbReference type="EMBL" id="FRAP01000036">
    <property type="protein sequence ID" value="SHL53851.1"/>
    <property type="molecule type" value="Genomic_DNA"/>
</dbReference>
<dbReference type="CDD" id="cd06261">
    <property type="entry name" value="TM_PBP2"/>
    <property type="match status" value="1"/>
</dbReference>
<dbReference type="PROSITE" id="PS50928">
    <property type="entry name" value="ABC_TM1"/>
    <property type="match status" value="1"/>
</dbReference>
<dbReference type="InterPro" id="IPR035906">
    <property type="entry name" value="MetI-like_sf"/>
</dbReference>
<protein>
    <submittedName>
        <fullName evidence="9">NitT/TauT family transport system permease protein</fullName>
    </submittedName>
</protein>
<dbReference type="PANTHER" id="PTHR30151">
    <property type="entry name" value="ALKANE SULFONATE ABC TRANSPORTER-RELATED, MEMBRANE SUBUNIT"/>
    <property type="match status" value="1"/>
</dbReference>
<feature type="transmembrane region" description="Helical" evidence="7">
    <location>
        <begin position="94"/>
        <end position="118"/>
    </location>
</feature>
<accession>A0A1M7BFX9</accession>
<dbReference type="GO" id="GO:0005886">
    <property type="term" value="C:plasma membrane"/>
    <property type="evidence" value="ECO:0007669"/>
    <property type="project" value="UniProtKB-SubCell"/>
</dbReference>
<keyword evidence="6 7" id="KW-0472">Membrane</keyword>
<comment type="subcellular location">
    <subcellularLocation>
        <location evidence="1 7">Cell membrane</location>
        <topology evidence="1 7">Multi-pass membrane protein</topology>
    </subcellularLocation>
</comment>
<evidence type="ECO:0000259" key="8">
    <source>
        <dbReference type="PROSITE" id="PS50928"/>
    </source>
</evidence>
<feature type="transmembrane region" description="Helical" evidence="7">
    <location>
        <begin position="155"/>
        <end position="181"/>
    </location>
</feature>
<feature type="transmembrane region" description="Helical" evidence="7">
    <location>
        <begin position="47"/>
        <end position="66"/>
    </location>
</feature>
<feature type="domain" description="ABC transmembrane type-1" evidence="8">
    <location>
        <begin position="40"/>
        <end position="220"/>
    </location>
</feature>
<proteinExistence type="inferred from homology"/>
<reference evidence="9 10" key="1">
    <citation type="submission" date="2016-11" db="EMBL/GenBank/DDBJ databases">
        <authorList>
            <person name="Jaros S."/>
            <person name="Januszkiewicz K."/>
            <person name="Wedrychowicz H."/>
        </authorList>
    </citation>
    <scope>NUCLEOTIDE SEQUENCE [LARGE SCALE GENOMIC DNA]</scope>
    <source>
        <strain evidence="9 10">DSM 43832</strain>
    </source>
</reference>
<dbReference type="AlphaFoldDB" id="A0A1M7BFX9"/>
<dbReference type="Gene3D" id="1.10.3720.10">
    <property type="entry name" value="MetI-like"/>
    <property type="match status" value="1"/>
</dbReference>
<feature type="transmembrane region" description="Helical" evidence="7">
    <location>
        <begin position="201"/>
        <end position="223"/>
    </location>
</feature>
<name>A0A1M7BFX9_PSETH</name>
<dbReference type="STRING" id="1848.SAMN05443637_13615"/>
<gene>
    <name evidence="9" type="ORF">SAMN05443637_13615</name>
</gene>
<dbReference type="PANTHER" id="PTHR30151:SF20">
    <property type="entry name" value="ABC TRANSPORTER PERMEASE PROTEIN HI_0355-RELATED"/>
    <property type="match status" value="1"/>
</dbReference>
<evidence type="ECO:0000313" key="9">
    <source>
        <dbReference type="EMBL" id="SHL53851.1"/>
    </source>
</evidence>
<evidence type="ECO:0000256" key="7">
    <source>
        <dbReference type="RuleBase" id="RU363032"/>
    </source>
</evidence>
<comment type="similarity">
    <text evidence="7">Belongs to the binding-protein-dependent transport system permease family.</text>
</comment>
<dbReference type="GO" id="GO:0055085">
    <property type="term" value="P:transmembrane transport"/>
    <property type="evidence" value="ECO:0007669"/>
    <property type="project" value="InterPro"/>
</dbReference>
<dbReference type="SUPFAM" id="SSF161098">
    <property type="entry name" value="MetI-like"/>
    <property type="match status" value="1"/>
</dbReference>
<keyword evidence="5 7" id="KW-1133">Transmembrane helix</keyword>
<dbReference type="InterPro" id="IPR000515">
    <property type="entry name" value="MetI-like"/>
</dbReference>
<dbReference type="Pfam" id="PF00528">
    <property type="entry name" value="BPD_transp_1"/>
    <property type="match status" value="1"/>
</dbReference>
<organism evidence="9 10">
    <name type="scientific">Pseudonocardia thermophila</name>
    <dbReference type="NCBI Taxonomy" id="1848"/>
    <lineage>
        <taxon>Bacteria</taxon>
        <taxon>Bacillati</taxon>
        <taxon>Actinomycetota</taxon>
        <taxon>Actinomycetes</taxon>
        <taxon>Pseudonocardiales</taxon>
        <taxon>Pseudonocardiaceae</taxon>
        <taxon>Pseudonocardia</taxon>
    </lineage>
</organism>
<keyword evidence="10" id="KW-1185">Reference proteome</keyword>
<evidence type="ECO:0000256" key="3">
    <source>
        <dbReference type="ARBA" id="ARBA00022475"/>
    </source>
</evidence>
<keyword evidence="3" id="KW-1003">Cell membrane</keyword>
<evidence type="ECO:0000256" key="1">
    <source>
        <dbReference type="ARBA" id="ARBA00004651"/>
    </source>
</evidence>
<evidence type="ECO:0000256" key="2">
    <source>
        <dbReference type="ARBA" id="ARBA00022448"/>
    </source>
</evidence>
<dbReference type="Proteomes" id="UP000184363">
    <property type="component" value="Unassembled WGS sequence"/>
</dbReference>
<evidence type="ECO:0000256" key="4">
    <source>
        <dbReference type="ARBA" id="ARBA00022692"/>
    </source>
</evidence>
<evidence type="ECO:0000256" key="6">
    <source>
        <dbReference type="ARBA" id="ARBA00023136"/>
    </source>
</evidence>
<evidence type="ECO:0000313" key="10">
    <source>
        <dbReference type="Proteomes" id="UP000184363"/>
    </source>
</evidence>
<evidence type="ECO:0000256" key="5">
    <source>
        <dbReference type="ARBA" id="ARBA00022989"/>
    </source>
</evidence>
<sequence>MVWHLYVVLFDVSKLVLPNPLQVGQALLDLLREPSTWSHGWTTLSEILLGFGIALVVGVGLGVLLAKLPTLENLLNPFIVATQVTPKTPLVPLLIVWFGFGVSSKVVIAAIFGFFPVFRNTLLGIKSVPGSFKDVMSVFKANRWQRFFLMEMRYAAPYIFAGTEVGVVMAVIGAIVGEFLAGDHGWGYLTVAMLNNFQIPQLFAVIILLTALGFAMHIVVAVLRRFMVRWHESAAIGSAE</sequence>
<keyword evidence="2 7" id="KW-0813">Transport</keyword>
<keyword evidence="4 7" id="KW-0812">Transmembrane</keyword>